<keyword evidence="7" id="KW-0349">Heme</keyword>
<comment type="similarity">
    <text evidence="3">Belongs to the peroxidase family. Ascorbate peroxidase subfamily.</text>
</comment>
<dbReference type="GO" id="GO:0140825">
    <property type="term" value="F:lactoperoxidase activity"/>
    <property type="evidence" value="ECO:0007669"/>
    <property type="project" value="UniProtKB-EC"/>
</dbReference>
<dbReference type="PRINTS" id="PR00458">
    <property type="entry name" value="PEROXIDASE"/>
</dbReference>
<proteinExistence type="inferred from homology"/>
<evidence type="ECO:0000256" key="2">
    <source>
        <dbReference type="ARBA" id="ARBA00002322"/>
    </source>
</evidence>
<feature type="binding site" evidence="16">
    <location>
        <position position="124"/>
    </location>
    <ligand>
        <name>Ca(2+)</name>
        <dbReference type="ChEBI" id="CHEBI:29108"/>
        <label>1</label>
    </ligand>
</feature>
<feature type="binding site" evidence="16">
    <location>
        <position position="133"/>
    </location>
    <ligand>
        <name>Ca(2+)</name>
        <dbReference type="ChEBI" id="CHEBI:29108"/>
        <label>1</label>
    </ligand>
</feature>
<evidence type="ECO:0000313" key="20">
    <source>
        <dbReference type="EMBL" id="KAJ4951538.1"/>
    </source>
</evidence>
<dbReference type="InterPro" id="IPR019794">
    <property type="entry name" value="Peroxidases_AS"/>
</dbReference>
<feature type="disulfide bond" evidence="18">
    <location>
        <begin position="166"/>
        <end position="366"/>
    </location>
</feature>
<dbReference type="EC" id="1.11.1.7" evidence="4"/>
<comment type="function">
    <text evidence="2">Removal of H(2)O(2), oxidation of toxic reductants, biosynthesis and degradation of lignin, suberization, auxin catabolism, response to environmental stresses such as wounding, pathogen attack and oxidative stress. These functions might be dependent on each isozyme/isoform in each plant tissue.</text>
</comment>
<evidence type="ECO:0000256" key="15">
    <source>
        <dbReference type="PIRSR" id="PIRSR600823-2"/>
    </source>
</evidence>
<accession>A0A9Q0GPS2</accession>
<evidence type="ECO:0000256" key="17">
    <source>
        <dbReference type="PIRSR" id="PIRSR600823-4"/>
    </source>
</evidence>
<dbReference type="PANTHER" id="PTHR31517:SF59">
    <property type="entry name" value="PEROXIDASE"/>
    <property type="match status" value="1"/>
</dbReference>
<evidence type="ECO:0000256" key="16">
    <source>
        <dbReference type="PIRSR" id="PIRSR600823-3"/>
    </source>
</evidence>
<feature type="domain" description="Plant heme peroxidase family profile" evidence="19">
    <location>
        <begin position="10"/>
        <end position="72"/>
    </location>
</feature>
<evidence type="ECO:0000256" key="14">
    <source>
        <dbReference type="PIRSR" id="PIRSR600823-1"/>
    </source>
</evidence>
<dbReference type="GO" id="GO:0020037">
    <property type="term" value="F:heme binding"/>
    <property type="evidence" value="ECO:0007669"/>
    <property type="project" value="InterPro"/>
</dbReference>
<evidence type="ECO:0000256" key="9">
    <source>
        <dbReference type="ARBA" id="ARBA00022729"/>
    </source>
</evidence>
<keyword evidence="6" id="KW-0575">Peroxidase</keyword>
<feature type="disulfide bond" evidence="18">
    <location>
        <begin position="245"/>
        <end position="277"/>
    </location>
</feature>
<dbReference type="InterPro" id="IPR033905">
    <property type="entry name" value="Secretory_peroxidase"/>
</dbReference>
<dbReference type="InterPro" id="IPR010255">
    <property type="entry name" value="Haem_peroxidase_sf"/>
</dbReference>
<dbReference type="GO" id="GO:0046872">
    <property type="term" value="F:metal ion binding"/>
    <property type="evidence" value="ECO:0007669"/>
    <property type="project" value="UniProtKB-KW"/>
</dbReference>
<evidence type="ECO:0000313" key="21">
    <source>
        <dbReference type="Proteomes" id="UP001141806"/>
    </source>
</evidence>
<dbReference type="PRINTS" id="PR00461">
    <property type="entry name" value="PLPEROXIDASE"/>
</dbReference>
<keyword evidence="10 16" id="KW-0106">Calcium</keyword>
<dbReference type="PROSITE" id="PS00436">
    <property type="entry name" value="PEROXIDASE_2"/>
    <property type="match status" value="1"/>
</dbReference>
<evidence type="ECO:0000256" key="6">
    <source>
        <dbReference type="ARBA" id="ARBA00022559"/>
    </source>
</evidence>
<dbReference type="Proteomes" id="UP001141806">
    <property type="component" value="Unassembled WGS sequence"/>
</dbReference>
<feature type="binding site" description="axial binding residue" evidence="16">
    <location>
        <position position="238"/>
    </location>
    <ligand>
        <name>heme b</name>
        <dbReference type="ChEBI" id="CHEBI:60344"/>
    </ligand>
    <ligandPart>
        <name>Fe</name>
        <dbReference type="ChEBI" id="CHEBI:18248"/>
    </ligandPart>
</feature>
<evidence type="ECO:0000256" key="7">
    <source>
        <dbReference type="ARBA" id="ARBA00022617"/>
    </source>
</evidence>
<comment type="cofactor">
    <cofactor evidence="16">
        <name>heme b</name>
        <dbReference type="ChEBI" id="CHEBI:60344"/>
    </cofactor>
    <text evidence="16">Binds 1 heme b (iron(II)-protoporphyrin IX) group per subunit.</text>
</comment>
<comment type="cofactor">
    <cofactor evidence="16">
        <name>Ca(2+)</name>
        <dbReference type="ChEBI" id="CHEBI:29108"/>
    </cofactor>
    <text evidence="16">Binds 2 calcium ions per subunit.</text>
</comment>
<dbReference type="GO" id="GO:0006979">
    <property type="term" value="P:response to oxidative stress"/>
    <property type="evidence" value="ECO:0007669"/>
    <property type="project" value="InterPro"/>
</dbReference>
<dbReference type="FunFam" id="1.10.420.10:FF:000007">
    <property type="entry name" value="Peroxidase"/>
    <property type="match status" value="1"/>
</dbReference>
<dbReference type="OrthoDB" id="2113341at2759"/>
<evidence type="ECO:0000256" key="4">
    <source>
        <dbReference type="ARBA" id="ARBA00012313"/>
    </source>
</evidence>
<organism evidence="20 21">
    <name type="scientific">Protea cynaroides</name>
    <dbReference type="NCBI Taxonomy" id="273540"/>
    <lineage>
        <taxon>Eukaryota</taxon>
        <taxon>Viridiplantae</taxon>
        <taxon>Streptophyta</taxon>
        <taxon>Embryophyta</taxon>
        <taxon>Tracheophyta</taxon>
        <taxon>Spermatophyta</taxon>
        <taxon>Magnoliopsida</taxon>
        <taxon>Proteales</taxon>
        <taxon>Proteaceae</taxon>
        <taxon>Protea</taxon>
    </lineage>
</organism>
<dbReference type="PANTHER" id="PTHR31517">
    <property type="match status" value="1"/>
</dbReference>
<sequence>MVVHLWLKEKGCDASILLDGNRTEKHAAPNLTAKGFNAIDKMKSDVEAECHGVVSCADIIIMAARDVFVSVGYYTGMCSANSSAGVEDIVKQIIDQKYQSDVTIVPALIRMQFHDCFVRGCDASLLLDGTDAEKTAIPNLSVRGFDVIDAAKSALESQCGTGIVSCADIIIMAAREAVALGGGYYYDVQTGRMDGLISNATEALLELPTPEIPVADSTTVFGNLGLSVTDMVALLGAHTVGVAECFTFQDRLYNFSGTGMADPTMNSALVNSLKSTCPQNSNVDNTTSLDQGTAFTIDNSYFNQIMENNGILGIDQEINLDTTTNTTVASFAADNNLFNAQFAAAMFKLGAVNVLLPPSGEIRLSCFSALRSSFCYIEFTVEILVAGFFDGLGRGCEVGTLTLLLVCNGSFLTPVMAEDKVDLIALKFFGGIKVRNVVIKEETVGVAEKAGKCFNFGGPLIPKCARVSVNFMAGGSVKQHLLINNALVKKKGKKIKIKKYSDQGNIANLDQNIVNANTFDNFYFKQIPKQKGILGIDQEIDLDTRTNATVASFASNDSVFLSNLLLLWMLEESSV</sequence>
<keyword evidence="8 16" id="KW-0479">Metal-binding</keyword>
<evidence type="ECO:0000256" key="3">
    <source>
        <dbReference type="ARBA" id="ARBA00006873"/>
    </source>
</evidence>
<comment type="catalytic activity">
    <reaction evidence="1">
        <text>2 a phenolic donor + H2O2 = 2 a phenolic radical donor + 2 H2O</text>
        <dbReference type="Rhea" id="RHEA:56136"/>
        <dbReference type="ChEBI" id="CHEBI:15377"/>
        <dbReference type="ChEBI" id="CHEBI:16240"/>
        <dbReference type="ChEBI" id="CHEBI:139520"/>
        <dbReference type="ChEBI" id="CHEBI:139521"/>
        <dbReference type="EC" id="1.11.1.7"/>
    </reaction>
</comment>
<feature type="domain" description="Plant heme peroxidase family profile" evidence="19">
    <location>
        <begin position="68"/>
        <end position="370"/>
    </location>
</feature>
<evidence type="ECO:0000256" key="13">
    <source>
        <dbReference type="ARBA" id="ARBA00023157"/>
    </source>
</evidence>
<evidence type="ECO:0000256" key="18">
    <source>
        <dbReference type="PIRSR" id="PIRSR600823-5"/>
    </source>
</evidence>
<dbReference type="PROSITE" id="PS50873">
    <property type="entry name" value="PEROXIDASE_4"/>
    <property type="match status" value="2"/>
</dbReference>
<dbReference type="Gene3D" id="1.10.420.10">
    <property type="entry name" value="Peroxidase, domain 2"/>
    <property type="match status" value="2"/>
</dbReference>
<feature type="binding site" evidence="16">
    <location>
        <position position="120"/>
    </location>
    <ligand>
        <name>Ca(2+)</name>
        <dbReference type="ChEBI" id="CHEBI:29108"/>
        <label>1</label>
    </ligand>
</feature>
<feature type="binding site" evidence="16">
    <location>
        <position position="290"/>
    </location>
    <ligand>
        <name>Ca(2+)</name>
        <dbReference type="ChEBI" id="CHEBI:29108"/>
        <label>2</label>
    </ligand>
</feature>
<evidence type="ECO:0000256" key="8">
    <source>
        <dbReference type="ARBA" id="ARBA00022723"/>
    </source>
</evidence>
<protein>
    <recommendedName>
        <fullName evidence="4">peroxidase</fullName>
        <ecNumber evidence="4">1.11.1.7</ecNumber>
    </recommendedName>
</protein>
<feature type="active site" description="Proton acceptor" evidence="14">
    <location>
        <position position="114"/>
    </location>
</feature>
<dbReference type="SUPFAM" id="SSF48113">
    <property type="entry name" value="Heme-dependent peroxidases"/>
    <property type="match status" value="3"/>
</dbReference>
<dbReference type="GO" id="GO:0042744">
    <property type="term" value="P:hydrogen peroxide catabolic process"/>
    <property type="evidence" value="ECO:0007669"/>
    <property type="project" value="InterPro"/>
</dbReference>
<evidence type="ECO:0000256" key="12">
    <source>
        <dbReference type="ARBA" id="ARBA00023004"/>
    </source>
</evidence>
<keyword evidence="21" id="KW-1185">Reference proteome</keyword>
<feature type="binding site" evidence="16">
    <location>
        <position position="293"/>
    </location>
    <ligand>
        <name>Ca(2+)</name>
        <dbReference type="ChEBI" id="CHEBI:29108"/>
        <label>2</label>
    </ligand>
</feature>
<feature type="disulfide bond" evidence="18">
    <location>
        <begin position="78"/>
        <end position="159"/>
    </location>
</feature>
<feature type="binding site" evidence="16">
    <location>
        <position position="122"/>
    </location>
    <ligand>
        <name>Ca(2+)</name>
        <dbReference type="ChEBI" id="CHEBI:29108"/>
        <label>1</label>
    </ligand>
</feature>
<keyword evidence="9" id="KW-0732">Signal</keyword>
<dbReference type="InterPro" id="IPR000823">
    <property type="entry name" value="Peroxidase_pln"/>
</dbReference>
<comment type="caution">
    <text evidence="20">The sequence shown here is derived from an EMBL/GenBank/DDBJ whole genome shotgun (WGS) entry which is preliminary data.</text>
</comment>
<dbReference type="CDD" id="cd00693">
    <property type="entry name" value="secretory_peroxidase"/>
    <property type="match status" value="1"/>
</dbReference>
<evidence type="ECO:0000259" key="19">
    <source>
        <dbReference type="PROSITE" id="PS50873"/>
    </source>
</evidence>
<evidence type="ECO:0000256" key="10">
    <source>
        <dbReference type="ARBA" id="ARBA00022837"/>
    </source>
</evidence>
<dbReference type="Gene3D" id="1.10.520.10">
    <property type="match status" value="2"/>
</dbReference>
<evidence type="ECO:0000256" key="5">
    <source>
        <dbReference type="ARBA" id="ARBA00022525"/>
    </source>
</evidence>
<keyword evidence="13 18" id="KW-1015">Disulfide bond</keyword>
<feature type="binding site" evidence="16">
    <location>
        <position position="118"/>
    </location>
    <ligand>
        <name>Ca(2+)</name>
        <dbReference type="ChEBI" id="CHEBI:29108"/>
        <label>1</label>
    </ligand>
</feature>
<dbReference type="PROSITE" id="PS00435">
    <property type="entry name" value="PEROXIDASE_1"/>
    <property type="match status" value="1"/>
</dbReference>
<dbReference type="InterPro" id="IPR002016">
    <property type="entry name" value="Haem_peroxidase"/>
</dbReference>
<feature type="binding site" evidence="16">
    <location>
        <position position="115"/>
    </location>
    <ligand>
        <name>Ca(2+)</name>
        <dbReference type="ChEBI" id="CHEBI:29108"/>
        <label>1</label>
    </ligand>
</feature>
<evidence type="ECO:0000256" key="11">
    <source>
        <dbReference type="ARBA" id="ARBA00023002"/>
    </source>
</evidence>
<keyword evidence="12 16" id="KW-0408">Iron</keyword>
<keyword evidence="5" id="KW-0964">Secreted</keyword>
<reference evidence="20" key="1">
    <citation type="journal article" date="2023" name="Plant J.">
        <title>The genome of the king protea, Protea cynaroides.</title>
        <authorList>
            <person name="Chang J."/>
            <person name="Duong T.A."/>
            <person name="Schoeman C."/>
            <person name="Ma X."/>
            <person name="Roodt D."/>
            <person name="Barker N."/>
            <person name="Li Z."/>
            <person name="Van de Peer Y."/>
            <person name="Mizrachi E."/>
        </authorList>
    </citation>
    <scope>NUCLEOTIDE SEQUENCE</scope>
    <source>
        <tissue evidence="20">Young leaves</tissue>
    </source>
</reference>
<feature type="site" description="Transition state stabilizer" evidence="17">
    <location>
        <position position="110"/>
    </location>
</feature>
<keyword evidence="11" id="KW-0560">Oxidoreductase</keyword>
<feature type="binding site" evidence="15">
    <location>
        <position position="208"/>
    </location>
    <ligand>
        <name>substrate</name>
    </ligand>
</feature>
<dbReference type="Pfam" id="PF00141">
    <property type="entry name" value="peroxidase"/>
    <property type="match status" value="2"/>
</dbReference>
<feature type="binding site" evidence="16">
    <location>
        <position position="239"/>
    </location>
    <ligand>
        <name>Ca(2+)</name>
        <dbReference type="ChEBI" id="CHEBI:29108"/>
        <label>2</label>
    </ligand>
</feature>
<name>A0A9Q0GPS2_9MAGN</name>
<evidence type="ECO:0000256" key="1">
    <source>
        <dbReference type="ARBA" id="ARBA00000189"/>
    </source>
</evidence>
<dbReference type="AlphaFoldDB" id="A0A9Q0GPS2"/>
<gene>
    <name evidence="20" type="ORF">NE237_028370</name>
</gene>
<feature type="binding site" evidence="16">
    <location>
        <position position="298"/>
    </location>
    <ligand>
        <name>Ca(2+)</name>
        <dbReference type="ChEBI" id="CHEBI:29108"/>
        <label>2</label>
    </ligand>
</feature>
<feature type="disulfide bond" evidence="18">
    <location>
        <begin position="116"/>
        <end position="121"/>
    </location>
</feature>
<dbReference type="InterPro" id="IPR019793">
    <property type="entry name" value="Peroxidases_heam-ligand_BS"/>
</dbReference>
<dbReference type="EMBL" id="JAMYWD010000012">
    <property type="protein sequence ID" value="KAJ4951538.1"/>
    <property type="molecule type" value="Genomic_DNA"/>
</dbReference>